<name>A0A667XR99_9TELE</name>
<protein>
    <submittedName>
        <fullName evidence="1">Uncharacterized protein</fullName>
    </submittedName>
</protein>
<accession>A0A667XR99</accession>
<reference evidence="1" key="3">
    <citation type="submission" date="2025-09" db="UniProtKB">
        <authorList>
            <consortium name="Ensembl"/>
        </authorList>
    </citation>
    <scope>IDENTIFICATION</scope>
</reference>
<dbReference type="Ensembl" id="ENSMMDT00005012051.1">
    <property type="protein sequence ID" value="ENSMMDP00005011701.1"/>
    <property type="gene ID" value="ENSMMDG00005006260.1"/>
</dbReference>
<evidence type="ECO:0000313" key="1">
    <source>
        <dbReference type="Ensembl" id="ENSMMDP00005011701.1"/>
    </source>
</evidence>
<evidence type="ECO:0000313" key="2">
    <source>
        <dbReference type="Proteomes" id="UP000472263"/>
    </source>
</evidence>
<keyword evidence="2" id="KW-1185">Reference proteome</keyword>
<organism evidence="1 2">
    <name type="scientific">Myripristis murdjan</name>
    <name type="common">pinecone soldierfish</name>
    <dbReference type="NCBI Taxonomy" id="586833"/>
    <lineage>
        <taxon>Eukaryota</taxon>
        <taxon>Metazoa</taxon>
        <taxon>Chordata</taxon>
        <taxon>Craniata</taxon>
        <taxon>Vertebrata</taxon>
        <taxon>Euteleostomi</taxon>
        <taxon>Actinopterygii</taxon>
        <taxon>Neopterygii</taxon>
        <taxon>Teleostei</taxon>
        <taxon>Neoteleostei</taxon>
        <taxon>Acanthomorphata</taxon>
        <taxon>Holocentriformes</taxon>
        <taxon>Holocentridae</taxon>
        <taxon>Myripristis</taxon>
    </lineage>
</organism>
<reference evidence="1" key="1">
    <citation type="submission" date="2019-06" db="EMBL/GenBank/DDBJ databases">
        <authorList>
            <consortium name="Wellcome Sanger Institute Data Sharing"/>
        </authorList>
    </citation>
    <scope>NUCLEOTIDE SEQUENCE [LARGE SCALE GENOMIC DNA]</scope>
</reference>
<proteinExistence type="predicted"/>
<reference evidence="1" key="2">
    <citation type="submission" date="2025-08" db="UniProtKB">
        <authorList>
            <consortium name="Ensembl"/>
        </authorList>
    </citation>
    <scope>IDENTIFICATION</scope>
</reference>
<sequence length="50" mass="5914">NACYRIMRHGRVICLFGFFFFYREESESLVALPLSYLSPPGQWRTSPRLT</sequence>
<dbReference type="Proteomes" id="UP000472263">
    <property type="component" value="Chromosome 4"/>
</dbReference>
<dbReference type="AlphaFoldDB" id="A0A667XR99"/>
<dbReference type="InParanoid" id="A0A667XR99"/>